<gene>
    <name evidence="2" type="ORF">A2870_03960</name>
</gene>
<organism evidence="2 3">
    <name type="scientific">Candidatus Curtissbacteria bacterium RIFCSPHIGHO2_01_FULL_41_11</name>
    <dbReference type="NCBI Taxonomy" id="1797711"/>
    <lineage>
        <taxon>Bacteria</taxon>
        <taxon>Candidatus Curtissiibacteriota</taxon>
    </lineage>
</organism>
<name>A0A1F5G7S0_9BACT</name>
<proteinExistence type="predicted"/>
<evidence type="ECO:0008006" key="4">
    <source>
        <dbReference type="Google" id="ProtNLM"/>
    </source>
</evidence>
<protein>
    <recommendedName>
        <fullName evidence="4">DUF5666 domain-containing protein</fullName>
    </recommendedName>
</protein>
<evidence type="ECO:0000313" key="2">
    <source>
        <dbReference type="EMBL" id="OGD87910.1"/>
    </source>
</evidence>
<keyword evidence="1" id="KW-1133">Transmembrane helix</keyword>
<keyword evidence="1" id="KW-0812">Transmembrane</keyword>
<dbReference type="Proteomes" id="UP000179102">
    <property type="component" value="Unassembled WGS sequence"/>
</dbReference>
<evidence type="ECO:0000313" key="3">
    <source>
        <dbReference type="Proteomes" id="UP000179102"/>
    </source>
</evidence>
<dbReference type="AlphaFoldDB" id="A0A1F5G7S0"/>
<feature type="transmembrane region" description="Helical" evidence="1">
    <location>
        <begin position="6"/>
        <end position="25"/>
    </location>
</feature>
<dbReference type="STRING" id="1797711.A2870_03960"/>
<dbReference type="EMBL" id="MFAZ01000007">
    <property type="protein sequence ID" value="OGD87910.1"/>
    <property type="molecule type" value="Genomic_DNA"/>
</dbReference>
<accession>A0A1F5G7S0</accession>
<keyword evidence="1" id="KW-0472">Membrane</keyword>
<evidence type="ECO:0000256" key="1">
    <source>
        <dbReference type="SAM" id="Phobius"/>
    </source>
</evidence>
<reference evidence="2 3" key="1">
    <citation type="journal article" date="2016" name="Nat. Commun.">
        <title>Thousands of microbial genomes shed light on interconnected biogeochemical processes in an aquifer system.</title>
        <authorList>
            <person name="Anantharaman K."/>
            <person name="Brown C.T."/>
            <person name="Hug L.A."/>
            <person name="Sharon I."/>
            <person name="Castelle C.J."/>
            <person name="Probst A.J."/>
            <person name="Thomas B.C."/>
            <person name="Singh A."/>
            <person name="Wilkins M.J."/>
            <person name="Karaoz U."/>
            <person name="Brodie E.L."/>
            <person name="Williams K.H."/>
            <person name="Hubbard S.S."/>
            <person name="Banfield J.F."/>
        </authorList>
    </citation>
    <scope>NUCLEOTIDE SEQUENCE [LARGE SCALE GENOMIC DNA]</scope>
</reference>
<sequence length="172" mass="18857">MKKFNLPLFTFCVLAISLIAVIYLGDGKKVLDLPGRALLPVKKMVPTPTASPPPSSGQAASASYPDWPVPPDSSDVTITYIHYFFTGKIAEIEKTGAGGQIRLDTANEKIPPIDVSGQTRIFRISLPYTNANMRPITFDTLQVGTVVDVSAEYDIKAKSWIIRDVYVPDDRN</sequence>
<comment type="caution">
    <text evidence="2">The sequence shown here is derived from an EMBL/GenBank/DDBJ whole genome shotgun (WGS) entry which is preliminary data.</text>
</comment>